<dbReference type="Proteomes" id="UP000230423">
    <property type="component" value="Unassembled WGS sequence"/>
</dbReference>
<dbReference type="EMBL" id="KZ416240">
    <property type="protein sequence ID" value="PIO53257.1"/>
    <property type="molecule type" value="Genomic_DNA"/>
</dbReference>
<feature type="domain" description="Nematode cuticle collagen N-terminal" evidence="3">
    <location>
        <begin position="12"/>
        <end position="64"/>
    </location>
</feature>
<evidence type="ECO:0000313" key="5">
    <source>
        <dbReference type="Proteomes" id="UP000230423"/>
    </source>
</evidence>
<keyword evidence="5" id="KW-1185">Reference proteome</keyword>
<dbReference type="SMART" id="SM01088">
    <property type="entry name" value="Col_cuticle_N"/>
    <property type="match status" value="1"/>
</dbReference>
<accession>A0A2G9T5K3</accession>
<keyword evidence="2" id="KW-0812">Transmembrane</keyword>
<protein>
    <submittedName>
        <fullName evidence="4">Nematode cuticle collagen domain protein</fullName>
    </submittedName>
</protein>
<dbReference type="InterPro" id="IPR002486">
    <property type="entry name" value="Col_cuticle_N"/>
</dbReference>
<feature type="non-terminal residue" evidence="4">
    <location>
        <position position="112"/>
    </location>
</feature>
<keyword evidence="2" id="KW-0472">Membrane</keyword>
<dbReference type="AlphaFoldDB" id="A0A2G9T5K3"/>
<reference evidence="4 5" key="1">
    <citation type="submission" date="2015-09" db="EMBL/GenBank/DDBJ databases">
        <title>Draft genome of the parasitic nematode Teladorsagia circumcincta isolate WARC Sus (inbred).</title>
        <authorList>
            <person name="Mitreva M."/>
        </authorList>
    </citation>
    <scope>NUCLEOTIDE SEQUENCE [LARGE SCALE GENOMIC DNA]</scope>
    <source>
        <strain evidence="4 5">S</strain>
    </source>
</reference>
<name>A0A2G9T5K3_TELCI</name>
<organism evidence="4 5">
    <name type="scientific">Teladorsagia circumcincta</name>
    <name type="common">Brown stomach worm</name>
    <name type="synonym">Ostertagia circumcincta</name>
    <dbReference type="NCBI Taxonomy" id="45464"/>
    <lineage>
        <taxon>Eukaryota</taxon>
        <taxon>Metazoa</taxon>
        <taxon>Ecdysozoa</taxon>
        <taxon>Nematoda</taxon>
        <taxon>Chromadorea</taxon>
        <taxon>Rhabditida</taxon>
        <taxon>Rhabditina</taxon>
        <taxon>Rhabditomorpha</taxon>
        <taxon>Strongyloidea</taxon>
        <taxon>Trichostrongylidae</taxon>
        <taxon>Teladorsagia</taxon>
    </lineage>
</organism>
<evidence type="ECO:0000313" key="4">
    <source>
        <dbReference type="EMBL" id="PIO53257.1"/>
    </source>
</evidence>
<dbReference type="PANTHER" id="PTHR24637:SF262">
    <property type="entry name" value="CUTICLE COLLAGEN 34-RELATED"/>
    <property type="match status" value="1"/>
</dbReference>
<feature type="transmembrane region" description="Helical" evidence="2">
    <location>
        <begin position="12"/>
        <end position="36"/>
    </location>
</feature>
<gene>
    <name evidence="4" type="ORF">TELCIR_25415</name>
</gene>
<dbReference type="GO" id="GO:0005581">
    <property type="term" value="C:collagen trimer"/>
    <property type="evidence" value="ECO:0007669"/>
    <property type="project" value="UniProtKB-KW"/>
</dbReference>
<evidence type="ECO:0000256" key="2">
    <source>
        <dbReference type="SAM" id="Phobius"/>
    </source>
</evidence>
<dbReference type="GO" id="GO:0042302">
    <property type="term" value="F:structural constituent of cuticle"/>
    <property type="evidence" value="ECO:0007669"/>
    <property type="project" value="InterPro"/>
</dbReference>
<evidence type="ECO:0000259" key="3">
    <source>
        <dbReference type="SMART" id="SM01088"/>
    </source>
</evidence>
<dbReference type="OrthoDB" id="5920520at2759"/>
<dbReference type="Pfam" id="PF01484">
    <property type="entry name" value="Col_cuticle_N"/>
    <property type="match status" value="1"/>
</dbReference>
<evidence type="ECO:0000256" key="1">
    <source>
        <dbReference type="ARBA" id="ARBA00022737"/>
    </source>
</evidence>
<proteinExistence type="predicted"/>
<keyword evidence="1" id="KW-0677">Repeat</keyword>
<sequence>MDLEHRIKAYRFVAYSAVTFSVVAVLSVCVTLPMVYNYVHHVKRTMHNEISFCKESAKDIWSEVNHLKNIPAGNRTARQAGYGDAGVSGGSASAGGHCDSCCLPGAAGPAGT</sequence>
<dbReference type="PANTHER" id="PTHR24637">
    <property type="entry name" value="COLLAGEN"/>
    <property type="match status" value="1"/>
</dbReference>
<keyword evidence="2" id="KW-1133">Transmembrane helix</keyword>
<keyword evidence="4" id="KW-0176">Collagen</keyword>